<keyword evidence="4 7" id="KW-0812">Transmembrane</keyword>
<evidence type="ECO:0000256" key="5">
    <source>
        <dbReference type="ARBA" id="ARBA00022989"/>
    </source>
</evidence>
<feature type="transmembrane region" description="Helical" evidence="7">
    <location>
        <begin position="331"/>
        <end position="352"/>
    </location>
</feature>
<evidence type="ECO:0000259" key="10">
    <source>
        <dbReference type="Pfam" id="PF25087"/>
    </source>
</evidence>
<dbReference type="EMBL" id="QBLH01002806">
    <property type="protein sequence ID" value="TGZ46829.1"/>
    <property type="molecule type" value="Genomic_DNA"/>
</dbReference>
<dbReference type="Pfam" id="PF09815">
    <property type="entry name" value="XK-related"/>
    <property type="match status" value="1"/>
</dbReference>
<feature type="transmembrane region" description="Helical" evidence="7">
    <location>
        <begin position="631"/>
        <end position="651"/>
    </location>
</feature>
<feature type="compositionally biased region" description="Low complexity" evidence="8">
    <location>
        <begin position="880"/>
        <end position="894"/>
    </location>
</feature>
<feature type="transmembrane region" description="Helical" evidence="7">
    <location>
        <begin position="557"/>
        <end position="580"/>
    </location>
</feature>
<feature type="region of interest" description="Disordered" evidence="8">
    <location>
        <begin position="869"/>
        <end position="926"/>
    </location>
</feature>
<dbReference type="Gene3D" id="3.90.550.10">
    <property type="entry name" value="Spore Coat Polysaccharide Biosynthesis Protein SpsA, Chain A"/>
    <property type="match status" value="1"/>
</dbReference>
<evidence type="ECO:0000256" key="2">
    <source>
        <dbReference type="ARBA" id="ARBA00007274"/>
    </source>
</evidence>
<feature type="transmembrane region" description="Helical" evidence="7">
    <location>
        <begin position="451"/>
        <end position="476"/>
    </location>
</feature>
<feature type="transmembrane region" description="Helical" evidence="7">
    <location>
        <begin position="600"/>
        <end position="619"/>
    </location>
</feature>
<accession>A0A4S2KG67</accession>
<feature type="compositionally biased region" description="Low complexity" evidence="8">
    <location>
        <begin position="904"/>
        <end position="918"/>
    </location>
</feature>
<reference evidence="11 12" key="1">
    <citation type="journal article" date="2019" name="Philos. Trans. R. Soc. Lond., B, Biol. Sci.">
        <title>Ant behaviour and brain gene expression of defending hosts depend on the ecological success of the intruding social parasite.</title>
        <authorList>
            <person name="Kaur R."/>
            <person name="Stoldt M."/>
            <person name="Jongepier E."/>
            <person name="Feldmeyer B."/>
            <person name="Menzel F."/>
            <person name="Bornberg-Bauer E."/>
            <person name="Foitzik S."/>
        </authorList>
    </citation>
    <scope>NUCLEOTIDE SEQUENCE [LARGE SCALE GENOMIC DNA]</scope>
    <source>
        <tissue evidence="11">Whole body</tissue>
    </source>
</reference>
<dbReference type="SUPFAM" id="SSF53448">
    <property type="entry name" value="Nucleotide-diphospho-sugar transferases"/>
    <property type="match status" value="1"/>
</dbReference>
<dbReference type="InterPro" id="IPR018629">
    <property type="entry name" value="XK-rel"/>
</dbReference>
<evidence type="ECO:0000313" key="11">
    <source>
        <dbReference type="EMBL" id="TGZ46829.1"/>
    </source>
</evidence>
<feature type="region of interest" description="Disordered" evidence="8">
    <location>
        <begin position="761"/>
        <end position="784"/>
    </location>
</feature>
<evidence type="ECO:0000256" key="7">
    <source>
        <dbReference type="RuleBase" id="RU910716"/>
    </source>
</evidence>
<feature type="transmembrane region" description="Helical" evidence="7">
    <location>
        <begin position="364"/>
        <end position="385"/>
    </location>
</feature>
<feature type="domain" description="Mannose-1-phosphate guanyltransferase C-terminal" evidence="10">
    <location>
        <begin position="245"/>
        <end position="301"/>
    </location>
</feature>
<dbReference type="STRING" id="300112.A0A4S2KG67"/>
<dbReference type="Pfam" id="PF25087">
    <property type="entry name" value="GMPPB_C"/>
    <property type="match status" value="1"/>
</dbReference>
<feature type="transmembrane region" description="Helical" evidence="7">
    <location>
        <begin position="529"/>
        <end position="545"/>
    </location>
</feature>
<dbReference type="CDD" id="cd06428">
    <property type="entry name" value="M1P_guanylylT_A_like_N"/>
    <property type="match status" value="1"/>
</dbReference>
<evidence type="ECO:0000256" key="4">
    <source>
        <dbReference type="ARBA" id="ARBA00022692"/>
    </source>
</evidence>
<dbReference type="Gene3D" id="2.160.10.10">
    <property type="entry name" value="Hexapeptide repeat proteins"/>
    <property type="match status" value="1"/>
</dbReference>
<evidence type="ECO:0000256" key="1">
    <source>
        <dbReference type="ARBA" id="ARBA00004141"/>
    </source>
</evidence>
<keyword evidence="5 7" id="KW-1133">Transmembrane helix</keyword>
<feature type="compositionally biased region" description="Low complexity" evidence="8">
    <location>
        <begin position="946"/>
        <end position="955"/>
    </location>
</feature>
<feature type="transmembrane region" description="Helical" evidence="7">
    <location>
        <begin position="411"/>
        <end position="431"/>
    </location>
</feature>
<dbReference type="InterPro" id="IPR029044">
    <property type="entry name" value="Nucleotide-diphossugar_trans"/>
</dbReference>
<dbReference type="GO" id="GO:0005886">
    <property type="term" value="C:plasma membrane"/>
    <property type="evidence" value="ECO:0007669"/>
    <property type="project" value="UniProtKB-ARBA"/>
</dbReference>
<feature type="region of interest" description="Disordered" evidence="8">
    <location>
        <begin position="945"/>
        <end position="964"/>
    </location>
</feature>
<feature type="transmembrane region" description="Helical" evidence="7">
    <location>
        <begin position="663"/>
        <end position="688"/>
    </location>
</feature>
<evidence type="ECO:0000256" key="8">
    <source>
        <dbReference type="SAM" id="MobiDB-lite"/>
    </source>
</evidence>
<gene>
    <name evidence="11" type="ORF">DBV15_02565</name>
</gene>
<feature type="domain" description="Nucleotidyl transferase" evidence="9">
    <location>
        <begin position="3"/>
        <end position="209"/>
    </location>
</feature>
<evidence type="ECO:0000256" key="6">
    <source>
        <dbReference type="ARBA" id="ARBA00023136"/>
    </source>
</evidence>
<evidence type="ECO:0000256" key="3">
    <source>
        <dbReference type="ARBA" id="ARBA00008789"/>
    </source>
</evidence>
<feature type="compositionally biased region" description="Polar residues" evidence="8">
    <location>
        <begin position="1053"/>
        <end position="1069"/>
    </location>
</feature>
<dbReference type="InterPro" id="IPR050486">
    <property type="entry name" value="Mannose-1P_guanyltransferase"/>
</dbReference>
<comment type="similarity">
    <text evidence="2">Belongs to the transferase hexapeptide repeat family.</text>
</comment>
<dbReference type="Proteomes" id="UP000310200">
    <property type="component" value="Unassembled WGS sequence"/>
</dbReference>
<comment type="caution">
    <text evidence="11">The sequence shown here is derived from an EMBL/GenBank/DDBJ whole genome shotgun (WGS) entry which is preliminary data.</text>
</comment>
<keyword evidence="6 7" id="KW-0472">Membrane</keyword>
<proteinExistence type="inferred from homology"/>
<comment type="subcellular location">
    <subcellularLocation>
        <location evidence="1 7">Membrane</location>
        <topology evidence="1 7">Multi-pass membrane protein</topology>
    </subcellularLocation>
</comment>
<name>A0A4S2KG67_9HYME</name>
<feature type="transmembrane region" description="Helical" evidence="7">
    <location>
        <begin position="497"/>
        <end position="517"/>
    </location>
</feature>
<organism evidence="11 12">
    <name type="scientific">Temnothorax longispinosus</name>
    <dbReference type="NCBI Taxonomy" id="300112"/>
    <lineage>
        <taxon>Eukaryota</taxon>
        <taxon>Metazoa</taxon>
        <taxon>Ecdysozoa</taxon>
        <taxon>Arthropoda</taxon>
        <taxon>Hexapoda</taxon>
        <taxon>Insecta</taxon>
        <taxon>Pterygota</taxon>
        <taxon>Neoptera</taxon>
        <taxon>Endopterygota</taxon>
        <taxon>Hymenoptera</taxon>
        <taxon>Apocrita</taxon>
        <taxon>Aculeata</taxon>
        <taxon>Formicoidea</taxon>
        <taxon>Formicidae</taxon>
        <taxon>Myrmicinae</taxon>
        <taxon>Temnothorax</taxon>
    </lineage>
</organism>
<sequence>MLKAVILIGGPLKGTRFRPLSLDIPKPLFPVAGLPMIQHHIEACTKVPSLNEVLIIGAYPKNDLAQFVQEMSSTYGIIIRYLQEFTPLGTAGGMYHFRDQIRSGSPTCFFVMNGDVCADFPLQEMVEFHSNKRALLTIMATEATRQQSLNYGCMVLGKEGELAHYVEKPSTFVSTLINCGIYLASLEIFQTMGDVFHANQQQDHIMQLCVGNGRDPAHIAFEQDILTRLAGSGRLFALPVFRWWSQLGPNVSIGPYTMIEPGVRIRESIVLANAHIQAHSLILHSIIGTGTNVGEWARVEGTPCDPNPNKPFAKMDNLPLFHANGKLNPSITILASYFCDVVFDFAMVYALAHQATASPILFPLSITFIATSLLISQIVSLRWYLWGARGKLTNSTPNNCRVNPVKRIGNWTVGCVLLFHSTQVGVLWRYFKLFIPVNLTYVKHEVRELCVLRLIHAFCEAAPMLLLQLYVLFGATDSGEIVAGKLKESEGKDASKLKELTLVSAGLSLWSVCWAVASFSKGAARLRNLERLVLTWLGVLAQLFWRLGTVSARVGALVAYASLYGGQWLLIVMALHWLSMLTWLLLTPDGLFHGGERLPLFRKTFLASLLAFVYIFAYVNLHETNHRQKMVIFYTVMFLENSLLIGVWIAGVNRADLLPHQHHLHPVTLVLILLALFFGGMFFMGLYYRFFHVRRLRYEAGGRMTGSNLTTLSNQENAEEKQIDYNEGKKININIGMRKVKLSNGGIPGVFNCRFANPTVVNPNRKKKKPTSFVPPPPPQSQTGTVINSVAAIGDSKQWLNMGNGSRQLIPFWKKPISSNIVQNDGSNERKDETDMAIGGSLNVTLIREKLKEKKQQQLRELRAIQEEIKEGKLFPPPSASTSSFSSSPSASNQQPPPNTKLHTSPSSPLFTSPPSFSEQNGGSALSSWPPVKMHCLLPPPPSSPYYPNSHPSNPWRAAPQRERADTPEILLAPRCLPHHYPHWSPPGHLSHRLHANQNGVEESSKGKGDGEAEVSDMEGSQVSLPRSYTLPREFKYNPNSAVRERERRAGNNKISSSRFYLPSTNSSDGDVDSADNEDETDSEAQMQTKAHHGHNYDEILQRRHICENNEENDATGLNVECGASNNCYLNNSHGVLRPSQLLRTRVKHETKL</sequence>
<evidence type="ECO:0000259" key="9">
    <source>
        <dbReference type="Pfam" id="PF00483"/>
    </source>
</evidence>
<protein>
    <recommendedName>
        <fullName evidence="7">XK-related protein</fullName>
    </recommendedName>
</protein>
<evidence type="ECO:0000313" key="12">
    <source>
        <dbReference type="Proteomes" id="UP000310200"/>
    </source>
</evidence>
<feature type="compositionally biased region" description="Acidic residues" evidence="8">
    <location>
        <begin position="1070"/>
        <end position="1083"/>
    </location>
</feature>
<comment type="similarity">
    <text evidence="3 7">Belongs to the XK family.</text>
</comment>
<dbReference type="InterPro" id="IPR056729">
    <property type="entry name" value="GMPPB_C"/>
</dbReference>
<dbReference type="Pfam" id="PF00483">
    <property type="entry name" value="NTP_transferase"/>
    <property type="match status" value="1"/>
</dbReference>
<dbReference type="PANTHER" id="PTHR22572">
    <property type="entry name" value="SUGAR-1-PHOSPHATE GUANYL TRANSFERASE"/>
    <property type="match status" value="1"/>
</dbReference>
<dbReference type="AlphaFoldDB" id="A0A4S2KG67"/>
<feature type="region of interest" description="Disordered" evidence="8">
    <location>
        <begin position="1000"/>
        <end position="1096"/>
    </location>
</feature>
<dbReference type="InterPro" id="IPR005835">
    <property type="entry name" value="NTP_transferase_dom"/>
</dbReference>
<keyword evidence="12" id="KW-1185">Reference proteome</keyword>